<feature type="transmembrane region" description="Helical" evidence="6">
    <location>
        <begin position="344"/>
        <end position="364"/>
    </location>
</feature>
<evidence type="ECO:0000259" key="7">
    <source>
        <dbReference type="PROSITE" id="PS50850"/>
    </source>
</evidence>
<reference evidence="9" key="2">
    <citation type="submission" date="2015-01" db="EMBL/GenBank/DDBJ databases">
        <title>Evolutionary Origins and Diversification of the Mycorrhizal Mutualists.</title>
        <authorList>
            <consortium name="DOE Joint Genome Institute"/>
            <consortium name="Mycorrhizal Genomics Consortium"/>
            <person name="Kohler A."/>
            <person name="Kuo A."/>
            <person name="Nagy L.G."/>
            <person name="Floudas D."/>
            <person name="Copeland A."/>
            <person name="Barry K.W."/>
            <person name="Cichocki N."/>
            <person name="Veneault-Fourrey C."/>
            <person name="LaButti K."/>
            <person name="Lindquist E.A."/>
            <person name="Lipzen A."/>
            <person name="Lundell T."/>
            <person name="Morin E."/>
            <person name="Murat C."/>
            <person name="Riley R."/>
            <person name="Ohm R."/>
            <person name="Sun H."/>
            <person name="Tunlid A."/>
            <person name="Henrissat B."/>
            <person name="Grigoriev I.V."/>
            <person name="Hibbett D.S."/>
            <person name="Martin F."/>
        </authorList>
    </citation>
    <scope>NUCLEOTIDE SEQUENCE [LARGE SCALE GENOMIC DNA]</scope>
    <source>
        <strain evidence="9">Zn</strain>
    </source>
</reference>
<dbReference type="EMBL" id="KN832870">
    <property type="protein sequence ID" value="KIN09123.1"/>
    <property type="molecule type" value="Genomic_DNA"/>
</dbReference>
<dbReference type="InterPro" id="IPR050360">
    <property type="entry name" value="MFS_Sugar_Transporters"/>
</dbReference>
<dbReference type="HOGENOM" id="CLU_001265_11_0_1"/>
<dbReference type="PANTHER" id="PTHR48022:SF22">
    <property type="entry name" value="MAJOR FACILITATOR SUPERFAMILY (MFS) PROFILE DOMAIN-CONTAINING PROTEIN"/>
    <property type="match status" value="1"/>
</dbReference>
<feature type="transmembrane region" description="Helical" evidence="6">
    <location>
        <begin position="407"/>
        <end position="426"/>
    </location>
</feature>
<evidence type="ECO:0000313" key="9">
    <source>
        <dbReference type="Proteomes" id="UP000054321"/>
    </source>
</evidence>
<dbReference type="Gene3D" id="1.20.1250.20">
    <property type="entry name" value="MFS general substrate transporter like domains"/>
    <property type="match status" value="1"/>
</dbReference>
<feature type="transmembrane region" description="Helical" evidence="6">
    <location>
        <begin position="472"/>
        <end position="490"/>
    </location>
</feature>
<keyword evidence="4 6" id="KW-1133">Transmembrane helix</keyword>
<dbReference type="AlphaFoldDB" id="A0A0C3E458"/>
<feature type="transmembrane region" description="Helical" evidence="6">
    <location>
        <begin position="103"/>
        <end position="123"/>
    </location>
</feature>
<evidence type="ECO:0000256" key="2">
    <source>
        <dbReference type="ARBA" id="ARBA00010992"/>
    </source>
</evidence>
<accession>A0A0C3E458</accession>
<protein>
    <recommendedName>
        <fullName evidence="7">Major facilitator superfamily (MFS) profile domain-containing protein</fullName>
    </recommendedName>
</protein>
<dbReference type="FunFam" id="1.20.1250.20:FF:000078">
    <property type="entry name" value="MFS maltose transporter, putative"/>
    <property type="match status" value="1"/>
</dbReference>
<gene>
    <name evidence="8" type="ORF">OIDMADRAFT_48952</name>
</gene>
<dbReference type="InterPro" id="IPR005828">
    <property type="entry name" value="MFS_sugar_transport-like"/>
</dbReference>
<name>A0A0C3E458_OIDMZ</name>
<keyword evidence="3 6" id="KW-0812">Transmembrane</keyword>
<comment type="similarity">
    <text evidence="2">Belongs to the major facilitator superfamily. Sugar transporter (TC 2.A.1.1) family.</text>
</comment>
<evidence type="ECO:0000313" key="8">
    <source>
        <dbReference type="EMBL" id="KIN09123.1"/>
    </source>
</evidence>
<evidence type="ECO:0000256" key="3">
    <source>
        <dbReference type="ARBA" id="ARBA00022692"/>
    </source>
</evidence>
<evidence type="ECO:0000256" key="4">
    <source>
        <dbReference type="ARBA" id="ARBA00022989"/>
    </source>
</evidence>
<evidence type="ECO:0000256" key="1">
    <source>
        <dbReference type="ARBA" id="ARBA00004141"/>
    </source>
</evidence>
<keyword evidence="9" id="KW-1185">Reference proteome</keyword>
<feature type="transmembrane region" description="Helical" evidence="6">
    <location>
        <begin position="438"/>
        <end position="460"/>
    </location>
</feature>
<comment type="subcellular location">
    <subcellularLocation>
        <location evidence="1">Membrane</location>
        <topology evidence="1">Multi-pass membrane protein</topology>
    </subcellularLocation>
</comment>
<dbReference type="GO" id="GO:0016020">
    <property type="term" value="C:membrane"/>
    <property type="evidence" value="ECO:0007669"/>
    <property type="project" value="UniProtKB-SubCell"/>
</dbReference>
<dbReference type="InterPro" id="IPR020846">
    <property type="entry name" value="MFS_dom"/>
</dbReference>
<dbReference type="Proteomes" id="UP000054321">
    <property type="component" value="Unassembled WGS sequence"/>
</dbReference>
<dbReference type="Pfam" id="PF00083">
    <property type="entry name" value="Sugar_tr"/>
    <property type="match status" value="1"/>
</dbReference>
<reference evidence="8 9" key="1">
    <citation type="submission" date="2014-04" db="EMBL/GenBank/DDBJ databases">
        <authorList>
            <consortium name="DOE Joint Genome Institute"/>
            <person name="Kuo A."/>
            <person name="Martino E."/>
            <person name="Perotto S."/>
            <person name="Kohler A."/>
            <person name="Nagy L.G."/>
            <person name="Floudas D."/>
            <person name="Copeland A."/>
            <person name="Barry K.W."/>
            <person name="Cichocki N."/>
            <person name="Veneault-Fourrey C."/>
            <person name="LaButti K."/>
            <person name="Lindquist E.A."/>
            <person name="Lipzen A."/>
            <person name="Lundell T."/>
            <person name="Morin E."/>
            <person name="Murat C."/>
            <person name="Sun H."/>
            <person name="Tunlid A."/>
            <person name="Henrissat B."/>
            <person name="Grigoriev I.V."/>
            <person name="Hibbett D.S."/>
            <person name="Martin F."/>
            <person name="Nordberg H.P."/>
            <person name="Cantor M.N."/>
            <person name="Hua S.X."/>
        </authorList>
    </citation>
    <scope>NUCLEOTIDE SEQUENCE [LARGE SCALE GENOMIC DNA]</scope>
    <source>
        <strain evidence="8 9">Zn</strain>
    </source>
</reference>
<proteinExistence type="inferred from homology"/>
<dbReference type="OrthoDB" id="6612291at2759"/>
<feature type="transmembrane region" description="Helical" evidence="6">
    <location>
        <begin position="189"/>
        <end position="208"/>
    </location>
</feature>
<feature type="transmembrane region" description="Helical" evidence="6">
    <location>
        <begin position="220"/>
        <end position="241"/>
    </location>
</feature>
<feature type="transmembrane region" description="Helical" evidence="6">
    <location>
        <begin position="309"/>
        <end position="332"/>
    </location>
</feature>
<dbReference type="PROSITE" id="PS50850">
    <property type="entry name" value="MFS"/>
    <property type="match status" value="1"/>
</dbReference>
<dbReference type="InterPro" id="IPR036259">
    <property type="entry name" value="MFS_trans_sf"/>
</dbReference>
<feature type="transmembrane region" description="Helical" evidence="6">
    <location>
        <begin position="52"/>
        <end position="68"/>
    </location>
</feature>
<feature type="transmembrane region" description="Helical" evidence="6">
    <location>
        <begin position="155"/>
        <end position="177"/>
    </location>
</feature>
<evidence type="ECO:0000256" key="5">
    <source>
        <dbReference type="ARBA" id="ARBA00023136"/>
    </source>
</evidence>
<feature type="transmembrane region" description="Helical" evidence="6">
    <location>
        <begin position="130"/>
        <end position="149"/>
    </location>
</feature>
<evidence type="ECO:0000256" key="6">
    <source>
        <dbReference type="SAM" id="Phobius"/>
    </source>
</evidence>
<keyword evidence="5 6" id="KW-0472">Membrane</keyword>
<organism evidence="8 9">
    <name type="scientific">Oidiodendron maius (strain Zn)</name>
    <dbReference type="NCBI Taxonomy" id="913774"/>
    <lineage>
        <taxon>Eukaryota</taxon>
        <taxon>Fungi</taxon>
        <taxon>Dikarya</taxon>
        <taxon>Ascomycota</taxon>
        <taxon>Pezizomycotina</taxon>
        <taxon>Leotiomycetes</taxon>
        <taxon>Leotiomycetes incertae sedis</taxon>
        <taxon>Myxotrichaceae</taxon>
        <taxon>Oidiodendron</taxon>
    </lineage>
</organism>
<sequence length="536" mass="58704">MATIETTKKTVEHVEEHEGVQELTNSVTVAHQEDADDHKISKLDAIKKDKTAVLWCLFVVWTSLLVSFESNASGNVIGIPQFRQNFGSLYNGEYVLAAKWQSAFTAAPTASFAVGALTCGLISDTIGRKYTVMAGLVGSYISVTMEVVANTNGLFFAGKFLNGFVVGMLAAVCPTYLGEIVPLALRGLLTAMIAFAYALAPLTAAVIVNSTGTKTNVWAYRSVFCAQYGFCFVSTVFAPFIPESPWWLASKGRDEKALASLRRLGCNTDIEAVRKLALIKVTLEEVRRETEGVTYFECFRVSNLRRTMISVAPLTIQALGGVIFIAGYFVYYAELAGYSSAAAFKLYVIFQVISMCGNITSWFVIDRVGRRDLTLYGTASLMVILMLAGGLATAGKTPYIKGCFSMMMIYAFVYNCTIGATGYTLLTEIATSRLRVKTIAIGIALQNIIYMVLGFVLPYLFNPNYLNLGAKISFIFGGFSVVSVIYLYFYQPETAGRSYEELDAMFTAKVPARKFKAYITEVNMRVSAETKGDEAI</sequence>
<feature type="transmembrane region" description="Helical" evidence="6">
    <location>
        <begin position="373"/>
        <end position="395"/>
    </location>
</feature>
<dbReference type="SUPFAM" id="SSF103473">
    <property type="entry name" value="MFS general substrate transporter"/>
    <property type="match status" value="1"/>
</dbReference>
<dbReference type="InParanoid" id="A0A0C3E458"/>
<dbReference type="PANTHER" id="PTHR48022">
    <property type="entry name" value="PLASTIDIC GLUCOSE TRANSPORTER 4"/>
    <property type="match status" value="1"/>
</dbReference>
<dbReference type="GO" id="GO:0005351">
    <property type="term" value="F:carbohydrate:proton symporter activity"/>
    <property type="evidence" value="ECO:0007669"/>
    <property type="project" value="TreeGrafter"/>
</dbReference>
<feature type="domain" description="Major facilitator superfamily (MFS) profile" evidence="7">
    <location>
        <begin position="55"/>
        <end position="495"/>
    </location>
</feature>